<protein>
    <recommendedName>
        <fullName evidence="4">HK97 gp10 family phage protein</fullName>
    </recommendedName>
</protein>
<proteinExistence type="predicted"/>
<dbReference type="AlphaFoldDB" id="A0A172WRF5"/>
<evidence type="ECO:0000313" key="3">
    <source>
        <dbReference type="Proteomes" id="UP000077787"/>
    </source>
</evidence>
<organism evidence="2 3">
    <name type="scientific">Stutzerimonas stutzeri</name>
    <name type="common">Pseudomonas stutzeri</name>
    <dbReference type="NCBI Taxonomy" id="316"/>
    <lineage>
        <taxon>Bacteria</taxon>
        <taxon>Pseudomonadati</taxon>
        <taxon>Pseudomonadota</taxon>
        <taxon>Gammaproteobacteria</taxon>
        <taxon>Pseudomonadales</taxon>
        <taxon>Pseudomonadaceae</taxon>
        <taxon>Stutzerimonas</taxon>
    </lineage>
</organism>
<name>A0A172WRF5_STUST</name>
<feature type="region of interest" description="Disordered" evidence="1">
    <location>
        <begin position="45"/>
        <end position="65"/>
    </location>
</feature>
<dbReference type="OrthoDB" id="6650149at2"/>
<evidence type="ECO:0008006" key="4">
    <source>
        <dbReference type="Google" id="ProtNLM"/>
    </source>
</evidence>
<dbReference type="Proteomes" id="UP000077787">
    <property type="component" value="Chromosome"/>
</dbReference>
<reference evidence="2 3" key="1">
    <citation type="submission" date="2016-05" db="EMBL/GenBank/DDBJ databases">
        <title>Genome sequence of Pseudomonas stutzeri 273 and identification of the exopolysaccharide biosynthesis locus.</title>
        <authorList>
            <person name="Wu S."/>
            <person name="Sun C."/>
        </authorList>
    </citation>
    <scope>NUCLEOTIDE SEQUENCE [LARGE SCALE GENOMIC DNA]</scope>
    <source>
        <strain evidence="2 3">273</strain>
    </source>
</reference>
<sequence length="131" mass="14112">MAFADDVRKFAVKAGESSDGIVRAVTLSLFNGIIRDTPVKDGRLRGDWQTTVGQPATGENGRVDKSGKASMAEVVAKTPAGAGQETYISNSMPYAEIIENGGSQKAPEGMVKRNMDRIERNLKKAIRDNKV</sequence>
<accession>A0A172WRF5</accession>
<dbReference type="EMBL" id="CP015641">
    <property type="protein sequence ID" value="ANF26033.1"/>
    <property type="molecule type" value="Genomic_DNA"/>
</dbReference>
<dbReference type="RefSeq" id="WP_064481606.1">
    <property type="nucleotide sequence ID" value="NZ_CP015641.1"/>
</dbReference>
<evidence type="ECO:0000313" key="2">
    <source>
        <dbReference type="EMBL" id="ANF26033.1"/>
    </source>
</evidence>
<evidence type="ECO:0000256" key="1">
    <source>
        <dbReference type="SAM" id="MobiDB-lite"/>
    </source>
</evidence>
<gene>
    <name evidence="2" type="ORF">PS273GM_13205</name>
</gene>